<dbReference type="Proteomes" id="UP001381693">
    <property type="component" value="Unassembled WGS sequence"/>
</dbReference>
<proteinExistence type="predicted"/>
<name>A0AAN9A161_HALRR</name>
<organism evidence="2 3">
    <name type="scientific">Halocaridina rubra</name>
    <name type="common">Hawaiian red shrimp</name>
    <dbReference type="NCBI Taxonomy" id="373956"/>
    <lineage>
        <taxon>Eukaryota</taxon>
        <taxon>Metazoa</taxon>
        <taxon>Ecdysozoa</taxon>
        <taxon>Arthropoda</taxon>
        <taxon>Crustacea</taxon>
        <taxon>Multicrustacea</taxon>
        <taxon>Malacostraca</taxon>
        <taxon>Eumalacostraca</taxon>
        <taxon>Eucarida</taxon>
        <taxon>Decapoda</taxon>
        <taxon>Pleocyemata</taxon>
        <taxon>Caridea</taxon>
        <taxon>Atyoidea</taxon>
        <taxon>Atyidae</taxon>
        <taxon>Halocaridina</taxon>
    </lineage>
</organism>
<evidence type="ECO:0008006" key="4">
    <source>
        <dbReference type="Google" id="ProtNLM"/>
    </source>
</evidence>
<dbReference type="CDD" id="cd00037">
    <property type="entry name" value="CLECT"/>
    <property type="match status" value="1"/>
</dbReference>
<sequence>MKLQLFVRLCSLSLYILLCQANLSRIYKVLYNGGQKVIGSYTLHKTVSNVRCANICYNTPGCWLYTWDTVNKECQVLDFLDDLITTGPAPSTLRTYYVDSINDKKIIETPSTSTWTQSNDSCSSMGGRLFLPEDNTYCYILNHVFGENRLFIGMWRFPSDTTVWYNMDGQTTFPRPAWGPGQPNNYYGKQYYGSCSNGMVDDVSITYINKGICEV</sequence>
<dbReference type="SUPFAM" id="SSF56436">
    <property type="entry name" value="C-type lectin-like"/>
    <property type="match status" value="1"/>
</dbReference>
<reference evidence="2 3" key="1">
    <citation type="submission" date="2023-11" db="EMBL/GenBank/DDBJ databases">
        <title>Halocaridina rubra genome assembly.</title>
        <authorList>
            <person name="Smith C."/>
        </authorList>
    </citation>
    <scope>NUCLEOTIDE SEQUENCE [LARGE SCALE GENOMIC DNA]</scope>
    <source>
        <strain evidence="2">EP-1</strain>
        <tissue evidence="2">Whole</tissue>
    </source>
</reference>
<dbReference type="AlphaFoldDB" id="A0AAN9A161"/>
<dbReference type="EMBL" id="JAXCGZ010019666">
    <property type="protein sequence ID" value="KAK7065902.1"/>
    <property type="molecule type" value="Genomic_DNA"/>
</dbReference>
<feature type="signal peptide" evidence="1">
    <location>
        <begin position="1"/>
        <end position="21"/>
    </location>
</feature>
<evidence type="ECO:0000313" key="2">
    <source>
        <dbReference type="EMBL" id="KAK7065902.1"/>
    </source>
</evidence>
<keyword evidence="3" id="KW-1185">Reference proteome</keyword>
<accession>A0AAN9A161</accession>
<comment type="caution">
    <text evidence="2">The sequence shown here is derived from an EMBL/GenBank/DDBJ whole genome shotgun (WGS) entry which is preliminary data.</text>
</comment>
<dbReference type="Gene3D" id="3.10.100.10">
    <property type="entry name" value="Mannose-Binding Protein A, subunit A"/>
    <property type="match status" value="1"/>
</dbReference>
<keyword evidence="1" id="KW-0732">Signal</keyword>
<protein>
    <recommendedName>
        <fullName evidence="4">PAN-3 domain-containing protein</fullName>
    </recommendedName>
</protein>
<evidence type="ECO:0000256" key="1">
    <source>
        <dbReference type="SAM" id="SignalP"/>
    </source>
</evidence>
<dbReference type="InterPro" id="IPR016186">
    <property type="entry name" value="C-type_lectin-like/link_sf"/>
</dbReference>
<feature type="chain" id="PRO_5043036017" description="PAN-3 domain-containing protein" evidence="1">
    <location>
        <begin position="22"/>
        <end position="215"/>
    </location>
</feature>
<evidence type="ECO:0000313" key="3">
    <source>
        <dbReference type="Proteomes" id="UP001381693"/>
    </source>
</evidence>
<dbReference type="InterPro" id="IPR016187">
    <property type="entry name" value="CTDL_fold"/>
</dbReference>
<gene>
    <name evidence="2" type="ORF">SK128_010898</name>
</gene>